<comment type="caution">
    <text evidence="11">The sequence shown here is derived from an EMBL/GenBank/DDBJ whole genome shotgun (WGS) entry which is preliminary data.</text>
</comment>
<keyword evidence="3 9" id="KW-1133">Transmembrane helix</keyword>
<protein>
    <recommendedName>
        <fullName evidence="10">G-protein coupled receptors family 1 profile domain-containing protein</fullName>
    </recommendedName>
</protein>
<feature type="transmembrane region" description="Helical" evidence="9">
    <location>
        <begin position="251"/>
        <end position="271"/>
    </location>
</feature>
<accession>A0AA36MFH0</accession>
<evidence type="ECO:0000313" key="11">
    <source>
        <dbReference type="EMBL" id="CAJ0607432.1"/>
    </source>
</evidence>
<comment type="subcellular location">
    <subcellularLocation>
        <location evidence="1">Membrane</location>
        <topology evidence="1">Multi-pass membrane protein</topology>
    </subcellularLocation>
</comment>
<evidence type="ECO:0000256" key="5">
    <source>
        <dbReference type="ARBA" id="ARBA00023136"/>
    </source>
</evidence>
<evidence type="ECO:0000256" key="7">
    <source>
        <dbReference type="ARBA" id="ARBA00023224"/>
    </source>
</evidence>
<dbReference type="PANTHER" id="PTHR24243:SF208">
    <property type="entry name" value="PYROKININ-1 RECEPTOR"/>
    <property type="match status" value="1"/>
</dbReference>
<keyword evidence="5 9" id="KW-0472">Membrane</keyword>
<dbReference type="Proteomes" id="UP001176961">
    <property type="component" value="Unassembled WGS sequence"/>
</dbReference>
<dbReference type="PROSITE" id="PS50262">
    <property type="entry name" value="G_PROTEIN_RECEP_F1_2"/>
    <property type="match status" value="1"/>
</dbReference>
<feature type="domain" description="G-protein coupled receptors family 1 profile" evidence="10">
    <location>
        <begin position="48"/>
        <end position="315"/>
    </location>
</feature>
<evidence type="ECO:0000256" key="4">
    <source>
        <dbReference type="ARBA" id="ARBA00023040"/>
    </source>
</evidence>
<reference evidence="11" key="1">
    <citation type="submission" date="2023-07" db="EMBL/GenBank/DDBJ databases">
        <authorList>
            <consortium name="CYATHOMIX"/>
        </authorList>
    </citation>
    <scope>NUCLEOTIDE SEQUENCE</scope>
    <source>
        <strain evidence="11">N/A</strain>
    </source>
</reference>
<dbReference type="InterPro" id="IPR000276">
    <property type="entry name" value="GPCR_Rhodpsn"/>
</dbReference>
<comment type="similarity">
    <text evidence="8">Belongs to the G-protein coupled receptor 1 family.</text>
</comment>
<evidence type="ECO:0000259" key="10">
    <source>
        <dbReference type="PROSITE" id="PS50262"/>
    </source>
</evidence>
<feature type="transmembrane region" description="Helical" evidence="9">
    <location>
        <begin position="147"/>
        <end position="171"/>
    </location>
</feature>
<keyword evidence="4 8" id="KW-0297">G-protein coupled receptor</keyword>
<evidence type="ECO:0000256" key="6">
    <source>
        <dbReference type="ARBA" id="ARBA00023170"/>
    </source>
</evidence>
<dbReference type="Gene3D" id="1.20.1070.10">
    <property type="entry name" value="Rhodopsin 7-helix transmembrane proteins"/>
    <property type="match status" value="1"/>
</dbReference>
<keyword evidence="2 8" id="KW-0812">Transmembrane</keyword>
<sequence>MLCTNNKFSVENISAYVMEELNFRCNSETAAVITSIAYSIIIFVGLVGNVCTCIVIWNNQCMHTQTNIYLASLAVTDLLLLFIGLPLEVVKAYQPFTFGELVCTWRMYLVRSNSVASIFLISALTVERWLAVKFPFRYRPNAEVKQTIRIVVALWSASLILPVPVLCAYQVERVPLPIWGINQTWTRRVSDDGVTIKKTEFCDWDDDGKYFEYHCVLISKMYCDIAKEVGSSDLPVCYYKSDVRAKTSKNVFKMLVLVAVCFFVTWLPFHVQRLLLLIIKYHEGKSIPSIRLLHSIFYKLSECFYVNCATNPFLYNMFSRRFRKNFLSTIIGSRLAKRIRPEYYK</sequence>
<dbReference type="PROSITE" id="PS00237">
    <property type="entry name" value="G_PROTEIN_RECEP_F1_1"/>
    <property type="match status" value="1"/>
</dbReference>
<dbReference type="AlphaFoldDB" id="A0AA36MFH0"/>
<gene>
    <name evidence="11" type="ORF">CYNAS_LOCUS19415</name>
</gene>
<evidence type="ECO:0000256" key="3">
    <source>
        <dbReference type="ARBA" id="ARBA00022989"/>
    </source>
</evidence>
<evidence type="ECO:0000256" key="9">
    <source>
        <dbReference type="SAM" id="Phobius"/>
    </source>
</evidence>
<feature type="transmembrane region" description="Helical" evidence="9">
    <location>
        <begin position="107"/>
        <end position="126"/>
    </location>
</feature>
<evidence type="ECO:0000313" key="12">
    <source>
        <dbReference type="Proteomes" id="UP001176961"/>
    </source>
</evidence>
<name>A0AA36MFH0_CYLNA</name>
<dbReference type="InterPro" id="IPR017452">
    <property type="entry name" value="GPCR_Rhodpsn_7TM"/>
</dbReference>
<dbReference type="EMBL" id="CATQJL010000316">
    <property type="protein sequence ID" value="CAJ0607432.1"/>
    <property type="molecule type" value="Genomic_DNA"/>
</dbReference>
<feature type="transmembrane region" description="Helical" evidence="9">
    <location>
        <begin position="36"/>
        <end position="57"/>
    </location>
</feature>
<proteinExistence type="inferred from homology"/>
<dbReference type="PRINTS" id="PR00237">
    <property type="entry name" value="GPCRRHODOPSN"/>
</dbReference>
<keyword evidence="12" id="KW-1185">Reference proteome</keyword>
<evidence type="ECO:0000256" key="1">
    <source>
        <dbReference type="ARBA" id="ARBA00004141"/>
    </source>
</evidence>
<keyword evidence="7 8" id="KW-0807">Transducer</keyword>
<organism evidence="11 12">
    <name type="scientific">Cylicocyclus nassatus</name>
    <name type="common">Nematode worm</name>
    <dbReference type="NCBI Taxonomy" id="53992"/>
    <lineage>
        <taxon>Eukaryota</taxon>
        <taxon>Metazoa</taxon>
        <taxon>Ecdysozoa</taxon>
        <taxon>Nematoda</taxon>
        <taxon>Chromadorea</taxon>
        <taxon>Rhabditida</taxon>
        <taxon>Rhabditina</taxon>
        <taxon>Rhabditomorpha</taxon>
        <taxon>Strongyloidea</taxon>
        <taxon>Strongylidae</taxon>
        <taxon>Cylicocyclus</taxon>
    </lineage>
</organism>
<evidence type="ECO:0000256" key="8">
    <source>
        <dbReference type="RuleBase" id="RU000688"/>
    </source>
</evidence>
<dbReference type="Pfam" id="PF00001">
    <property type="entry name" value="7tm_1"/>
    <property type="match status" value="1"/>
</dbReference>
<keyword evidence="6 8" id="KW-0675">Receptor</keyword>
<dbReference type="SUPFAM" id="SSF81321">
    <property type="entry name" value="Family A G protein-coupled receptor-like"/>
    <property type="match status" value="1"/>
</dbReference>
<evidence type="ECO:0000256" key="2">
    <source>
        <dbReference type="ARBA" id="ARBA00022692"/>
    </source>
</evidence>
<dbReference type="PANTHER" id="PTHR24243">
    <property type="entry name" value="G-PROTEIN COUPLED RECEPTOR"/>
    <property type="match status" value="1"/>
</dbReference>
<dbReference type="GO" id="GO:0005886">
    <property type="term" value="C:plasma membrane"/>
    <property type="evidence" value="ECO:0007669"/>
    <property type="project" value="TreeGrafter"/>
</dbReference>
<dbReference type="GO" id="GO:0008188">
    <property type="term" value="F:neuropeptide receptor activity"/>
    <property type="evidence" value="ECO:0007669"/>
    <property type="project" value="TreeGrafter"/>
</dbReference>
<feature type="transmembrane region" description="Helical" evidence="9">
    <location>
        <begin position="69"/>
        <end position="87"/>
    </location>
</feature>